<dbReference type="PROSITE" id="PS50893">
    <property type="entry name" value="ABC_TRANSPORTER_2"/>
    <property type="match status" value="1"/>
</dbReference>
<keyword evidence="6 8" id="KW-1133">Transmembrane helix</keyword>
<evidence type="ECO:0000313" key="11">
    <source>
        <dbReference type="EMBL" id="MBW4667890.1"/>
    </source>
</evidence>
<organism evidence="11 12">
    <name type="scientific">Cyanomargarita calcarea GSE-NOS-MK-12-04C</name>
    <dbReference type="NCBI Taxonomy" id="2839659"/>
    <lineage>
        <taxon>Bacteria</taxon>
        <taxon>Bacillati</taxon>
        <taxon>Cyanobacteriota</taxon>
        <taxon>Cyanophyceae</taxon>
        <taxon>Nostocales</taxon>
        <taxon>Cyanomargaritaceae</taxon>
        <taxon>Cyanomargarita</taxon>
    </lineage>
</organism>
<dbReference type="InterPro" id="IPR003593">
    <property type="entry name" value="AAA+_ATPase"/>
</dbReference>
<evidence type="ECO:0000256" key="8">
    <source>
        <dbReference type="SAM" id="Phobius"/>
    </source>
</evidence>
<dbReference type="PROSITE" id="PS00211">
    <property type="entry name" value="ABC_TRANSPORTER_1"/>
    <property type="match status" value="1"/>
</dbReference>
<evidence type="ECO:0000256" key="6">
    <source>
        <dbReference type="ARBA" id="ARBA00022989"/>
    </source>
</evidence>
<protein>
    <submittedName>
        <fullName evidence="11">ATP-binding cassette domain-containing protein</fullName>
    </submittedName>
</protein>
<comment type="subcellular location">
    <subcellularLocation>
        <location evidence="1">Cell membrane</location>
        <topology evidence="1">Multi-pass membrane protein</topology>
    </subcellularLocation>
</comment>
<evidence type="ECO:0000256" key="5">
    <source>
        <dbReference type="ARBA" id="ARBA00022840"/>
    </source>
</evidence>
<feature type="transmembrane region" description="Helical" evidence="8">
    <location>
        <begin position="73"/>
        <end position="100"/>
    </location>
</feature>
<feature type="domain" description="ABC transmembrane type-1" evidence="10">
    <location>
        <begin position="43"/>
        <end position="324"/>
    </location>
</feature>
<dbReference type="GO" id="GO:0005886">
    <property type="term" value="C:plasma membrane"/>
    <property type="evidence" value="ECO:0007669"/>
    <property type="project" value="UniProtKB-SubCell"/>
</dbReference>
<dbReference type="Gene3D" id="3.40.50.300">
    <property type="entry name" value="P-loop containing nucleotide triphosphate hydrolases"/>
    <property type="match status" value="1"/>
</dbReference>
<reference evidence="11" key="2">
    <citation type="journal article" date="2022" name="Microbiol. Resour. Announc.">
        <title>Metagenome Sequencing to Explore Phylogenomics of Terrestrial Cyanobacteria.</title>
        <authorList>
            <person name="Ward R.D."/>
            <person name="Stajich J.E."/>
            <person name="Johansen J.R."/>
            <person name="Huntemann M."/>
            <person name="Clum A."/>
            <person name="Foster B."/>
            <person name="Foster B."/>
            <person name="Roux S."/>
            <person name="Palaniappan K."/>
            <person name="Varghese N."/>
            <person name="Mukherjee S."/>
            <person name="Reddy T.B.K."/>
            <person name="Daum C."/>
            <person name="Copeland A."/>
            <person name="Chen I.A."/>
            <person name="Ivanova N.N."/>
            <person name="Kyrpides N.C."/>
            <person name="Shapiro N."/>
            <person name="Eloe-Fadrosh E.A."/>
            <person name="Pietrasiak N."/>
        </authorList>
    </citation>
    <scope>NUCLEOTIDE SEQUENCE</scope>
    <source>
        <strain evidence="11">GSE-NOS-MK-12-04C</strain>
    </source>
</reference>
<dbReference type="SUPFAM" id="SSF52540">
    <property type="entry name" value="P-loop containing nucleoside triphosphate hydrolases"/>
    <property type="match status" value="1"/>
</dbReference>
<evidence type="ECO:0000259" key="10">
    <source>
        <dbReference type="PROSITE" id="PS50929"/>
    </source>
</evidence>
<dbReference type="SMART" id="SM00382">
    <property type="entry name" value="AAA"/>
    <property type="match status" value="1"/>
</dbReference>
<dbReference type="Gene3D" id="1.20.1560.10">
    <property type="entry name" value="ABC transporter type 1, transmembrane domain"/>
    <property type="match status" value="1"/>
</dbReference>
<keyword evidence="4" id="KW-0547">Nucleotide-binding</keyword>
<dbReference type="SUPFAM" id="SSF90123">
    <property type="entry name" value="ABC transporter transmembrane region"/>
    <property type="match status" value="1"/>
</dbReference>
<feature type="domain" description="ABC transporter" evidence="9">
    <location>
        <begin position="359"/>
        <end position="572"/>
    </location>
</feature>
<feature type="transmembrane region" description="Helical" evidence="8">
    <location>
        <begin position="34"/>
        <end position="61"/>
    </location>
</feature>
<keyword evidence="2" id="KW-0813">Transport</keyword>
<reference evidence="11" key="1">
    <citation type="submission" date="2021-05" db="EMBL/GenBank/DDBJ databases">
        <authorList>
            <person name="Pietrasiak N."/>
            <person name="Ward R."/>
            <person name="Stajich J.E."/>
            <person name="Kurbessoian T."/>
        </authorList>
    </citation>
    <scope>NUCLEOTIDE SEQUENCE</scope>
    <source>
        <strain evidence="11">GSE-NOS-MK-12-04C</strain>
    </source>
</reference>
<keyword evidence="7 8" id="KW-0472">Membrane</keyword>
<comment type="caution">
    <text evidence="11">The sequence shown here is derived from an EMBL/GenBank/DDBJ whole genome shotgun (WGS) entry which is preliminary data.</text>
</comment>
<proteinExistence type="predicted"/>
<dbReference type="PANTHER" id="PTHR11384">
    <property type="entry name" value="ATP-BINDING CASSETTE, SUB-FAMILY D MEMBER"/>
    <property type="match status" value="1"/>
</dbReference>
<dbReference type="PANTHER" id="PTHR11384:SF59">
    <property type="entry name" value="LYSOSOMAL COBALAMIN TRANSPORTER ABCD4"/>
    <property type="match status" value="1"/>
</dbReference>
<feature type="transmembrane region" description="Helical" evidence="8">
    <location>
        <begin position="271"/>
        <end position="289"/>
    </location>
</feature>
<dbReference type="InterPro" id="IPR011527">
    <property type="entry name" value="ABC1_TM_dom"/>
</dbReference>
<dbReference type="GO" id="GO:0005524">
    <property type="term" value="F:ATP binding"/>
    <property type="evidence" value="ECO:0007669"/>
    <property type="project" value="UniProtKB-KW"/>
</dbReference>
<evidence type="ECO:0000313" key="12">
    <source>
        <dbReference type="Proteomes" id="UP000729701"/>
    </source>
</evidence>
<evidence type="ECO:0000256" key="1">
    <source>
        <dbReference type="ARBA" id="ARBA00004651"/>
    </source>
</evidence>
<evidence type="ECO:0000256" key="2">
    <source>
        <dbReference type="ARBA" id="ARBA00022448"/>
    </source>
</evidence>
<dbReference type="CDD" id="cd03223">
    <property type="entry name" value="ABCD_peroxisomal_ALDP"/>
    <property type="match status" value="1"/>
</dbReference>
<dbReference type="PROSITE" id="PS50929">
    <property type="entry name" value="ABC_TM1F"/>
    <property type="match status" value="1"/>
</dbReference>
<dbReference type="AlphaFoldDB" id="A0A951UUI3"/>
<evidence type="ECO:0000256" key="4">
    <source>
        <dbReference type="ARBA" id="ARBA00022741"/>
    </source>
</evidence>
<dbReference type="InterPro" id="IPR036640">
    <property type="entry name" value="ABC1_TM_sf"/>
</dbReference>
<dbReference type="GO" id="GO:0140359">
    <property type="term" value="F:ABC-type transporter activity"/>
    <property type="evidence" value="ECO:0007669"/>
    <property type="project" value="InterPro"/>
</dbReference>
<dbReference type="GO" id="GO:0016887">
    <property type="term" value="F:ATP hydrolysis activity"/>
    <property type="evidence" value="ECO:0007669"/>
    <property type="project" value="InterPro"/>
</dbReference>
<dbReference type="InterPro" id="IPR017871">
    <property type="entry name" value="ABC_transporter-like_CS"/>
</dbReference>
<evidence type="ECO:0000256" key="3">
    <source>
        <dbReference type="ARBA" id="ARBA00022692"/>
    </source>
</evidence>
<evidence type="ECO:0000256" key="7">
    <source>
        <dbReference type="ARBA" id="ARBA00023136"/>
    </source>
</evidence>
<keyword evidence="5 11" id="KW-0067">ATP-binding</keyword>
<dbReference type="Pfam" id="PF06472">
    <property type="entry name" value="ABC_membrane_2"/>
    <property type="match status" value="1"/>
</dbReference>
<dbReference type="EMBL" id="JAHHGZ010000009">
    <property type="protein sequence ID" value="MBW4667890.1"/>
    <property type="molecule type" value="Genomic_DNA"/>
</dbReference>
<dbReference type="InterPro" id="IPR050835">
    <property type="entry name" value="ABC_transporter_sub-D"/>
</dbReference>
<dbReference type="InterPro" id="IPR027417">
    <property type="entry name" value="P-loop_NTPase"/>
</dbReference>
<evidence type="ECO:0000259" key="9">
    <source>
        <dbReference type="PROSITE" id="PS50893"/>
    </source>
</evidence>
<dbReference type="Proteomes" id="UP000729701">
    <property type="component" value="Unassembled WGS sequence"/>
</dbReference>
<sequence>MNVFDSQWWNQFLAIAKPYWYLNEEGERTVLQLLWSWSILTTIVLLLLFTNSISASISYVNRDLIYVLEQKDFLRFFFLLLIYISLFILLTPLGAVSGYLRKKLALDWYQWLTNSIIDKYFHNRSYYQINFQSDIENPDQRIAQEIEPVTSRSLEIFLVCLEKIIEMIVFIWILWSISKIMAVALIAYTIFGNIVAIFLSQELANINSDKLEDEADYRYYLTHVRDNAESIAFFQGEAKESSLLKQKFANLISNSERLIGWQRNLQLFNNGYQYFILIFPFLTVAPLYFFDRIELGEVSQASIACAEFAGALSVIVYQFSSFGSFTTLINRLAAFLDALAAVKTQVSNTTIDTVLEDRLALENVTLQTPNYERVLIQDLSLSVEPGTGLLIVGSSGSGKSSLLRMIAGLWNAGTGRLVRPNLEEILFLPQRPYMILGTLREQLLYPNINRQISDEEFQQVLQQVNLQDLLTRVGGFDAKVYWENILSLGEQQRLAFARILVTRPRYIILDEATSALDLRNEDNLYQQLQQTETTFISVGHRQSLLNYHQWVLELSEDSHWRLMPTQDYQGREYGGFQE</sequence>
<dbReference type="Pfam" id="PF00005">
    <property type="entry name" value="ABC_tran"/>
    <property type="match status" value="1"/>
</dbReference>
<accession>A0A951UUI3</accession>
<name>A0A951UUI3_9CYAN</name>
<dbReference type="InterPro" id="IPR003439">
    <property type="entry name" value="ABC_transporter-like_ATP-bd"/>
</dbReference>
<gene>
    <name evidence="11" type="ORF">KME60_10780</name>
</gene>
<keyword evidence="3 8" id="KW-0812">Transmembrane</keyword>